<sequence>MNLLTVIICLLTAITTVYASPHHLKRTAEGPFYFAGELSNPSECLNLTATNNNIILSNNVSAHQFLFLDSGSVNGQLSVLGFSEGYSYVYTDGQDGSVHYINSGQPPNGSSSNQWLLTAQESDPDTKVLEFTGGALLACTDESTGVVSLVATSGQPEGCQTVTVHSH</sequence>
<evidence type="ECO:0000313" key="2">
    <source>
        <dbReference type="EMBL" id="KAF2239174.1"/>
    </source>
</evidence>
<reference evidence="2" key="1">
    <citation type="journal article" date="2020" name="Stud. Mycol.">
        <title>101 Dothideomycetes genomes: a test case for predicting lifestyles and emergence of pathogens.</title>
        <authorList>
            <person name="Haridas S."/>
            <person name="Albert R."/>
            <person name="Binder M."/>
            <person name="Bloem J."/>
            <person name="Labutti K."/>
            <person name="Salamov A."/>
            <person name="Andreopoulos B."/>
            <person name="Baker S."/>
            <person name="Barry K."/>
            <person name="Bills G."/>
            <person name="Bluhm B."/>
            <person name="Cannon C."/>
            <person name="Castanera R."/>
            <person name="Culley D."/>
            <person name="Daum C."/>
            <person name="Ezra D."/>
            <person name="Gonzalez J."/>
            <person name="Henrissat B."/>
            <person name="Kuo A."/>
            <person name="Liang C."/>
            <person name="Lipzen A."/>
            <person name="Lutzoni F."/>
            <person name="Magnuson J."/>
            <person name="Mondo S."/>
            <person name="Nolan M."/>
            <person name="Ohm R."/>
            <person name="Pangilinan J."/>
            <person name="Park H.-J."/>
            <person name="Ramirez L."/>
            <person name="Alfaro M."/>
            <person name="Sun H."/>
            <person name="Tritt A."/>
            <person name="Yoshinaga Y."/>
            <person name="Zwiers L.-H."/>
            <person name="Turgeon B."/>
            <person name="Goodwin S."/>
            <person name="Spatafora J."/>
            <person name="Crous P."/>
            <person name="Grigoriev I."/>
        </authorList>
    </citation>
    <scope>NUCLEOTIDE SEQUENCE</scope>
    <source>
        <strain evidence="2">Tuck. ex Michener</strain>
    </source>
</reference>
<dbReference type="OrthoDB" id="10587375at2759"/>
<accession>A0A6A6HLZ7</accession>
<gene>
    <name evidence="2" type="ORF">EV356DRAFT_502154</name>
</gene>
<dbReference type="AlphaFoldDB" id="A0A6A6HLZ7"/>
<keyword evidence="1" id="KW-0732">Signal</keyword>
<proteinExistence type="predicted"/>
<feature type="chain" id="PRO_5025429467" description="Cell wall protein PhiA" evidence="1">
    <location>
        <begin position="20"/>
        <end position="167"/>
    </location>
</feature>
<organism evidence="2 3">
    <name type="scientific">Viridothelium virens</name>
    <name type="common">Speckled blister lichen</name>
    <name type="synonym">Trypethelium virens</name>
    <dbReference type="NCBI Taxonomy" id="1048519"/>
    <lineage>
        <taxon>Eukaryota</taxon>
        <taxon>Fungi</taxon>
        <taxon>Dikarya</taxon>
        <taxon>Ascomycota</taxon>
        <taxon>Pezizomycotina</taxon>
        <taxon>Dothideomycetes</taxon>
        <taxon>Dothideomycetes incertae sedis</taxon>
        <taxon>Trypetheliales</taxon>
        <taxon>Trypetheliaceae</taxon>
        <taxon>Viridothelium</taxon>
    </lineage>
</organism>
<keyword evidence="3" id="KW-1185">Reference proteome</keyword>
<evidence type="ECO:0000256" key="1">
    <source>
        <dbReference type="SAM" id="SignalP"/>
    </source>
</evidence>
<dbReference type="Proteomes" id="UP000800092">
    <property type="component" value="Unassembled WGS sequence"/>
</dbReference>
<name>A0A6A6HLZ7_VIRVR</name>
<dbReference type="EMBL" id="ML991773">
    <property type="protein sequence ID" value="KAF2239174.1"/>
    <property type="molecule type" value="Genomic_DNA"/>
</dbReference>
<feature type="signal peptide" evidence="1">
    <location>
        <begin position="1"/>
        <end position="19"/>
    </location>
</feature>
<evidence type="ECO:0008006" key="4">
    <source>
        <dbReference type="Google" id="ProtNLM"/>
    </source>
</evidence>
<evidence type="ECO:0000313" key="3">
    <source>
        <dbReference type="Proteomes" id="UP000800092"/>
    </source>
</evidence>
<protein>
    <recommendedName>
        <fullName evidence="4">Cell wall protein PhiA</fullName>
    </recommendedName>
</protein>